<name>A0AAW0BYM2_9AGAR</name>
<dbReference type="AlphaFoldDB" id="A0AAW0BYM2"/>
<comment type="caution">
    <text evidence="1">The sequence shown here is derived from an EMBL/GenBank/DDBJ whole genome shotgun (WGS) entry which is preliminary data.</text>
</comment>
<gene>
    <name evidence="1" type="ORF">VNI00_013154</name>
</gene>
<accession>A0AAW0BYM2</accession>
<dbReference type="Proteomes" id="UP001383192">
    <property type="component" value="Unassembled WGS sequence"/>
</dbReference>
<dbReference type="PANTHER" id="PTHR38926:SF5">
    <property type="entry name" value="F-BOX AND LEUCINE-RICH REPEAT PROTEIN 6"/>
    <property type="match status" value="1"/>
</dbReference>
<evidence type="ECO:0000313" key="1">
    <source>
        <dbReference type="EMBL" id="KAK7032406.1"/>
    </source>
</evidence>
<proteinExistence type="predicted"/>
<protein>
    <recommendedName>
        <fullName evidence="3">F-box domain-containing protein</fullName>
    </recommendedName>
</protein>
<evidence type="ECO:0008006" key="3">
    <source>
        <dbReference type="Google" id="ProtNLM"/>
    </source>
</evidence>
<organism evidence="1 2">
    <name type="scientific">Paramarasmius palmivorus</name>
    <dbReference type="NCBI Taxonomy" id="297713"/>
    <lineage>
        <taxon>Eukaryota</taxon>
        <taxon>Fungi</taxon>
        <taxon>Dikarya</taxon>
        <taxon>Basidiomycota</taxon>
        <taxon>Agaricomycotina</taxon>
        <taxon>Agaricomycetes</taxon>
        <taxon>Agaricomycetidae</taxon>
        <taxon>Agaricales</taxon>
        <taxon>Marasmiineae</taxon>
        <taxon>Marasmiaceae</taxon>
        <taxon>Paramarasmius</taxon>
    </lineage>
</organism>
<sequence>MSVELPPKFTTLPKKDGYPSCIDEWYACEITEPKEDDKDQVATANIIPPTKPIELSPELMLKIFFELYDNVEPTESVVEVMRLLTSVCHYWREVALSSTAFWSRIVVCNPLKGHVNMVREWLRRSGSRPLTIDFTHYSCDEATQKRSTRILKTLLKHVHRWYNVKFELSNFEAEHLGWPSSEDEAPLLRHFALIHEEDLSSDFSTTLWTSVCSTGLETIQAYGCKLNRHMYRLDEDQFGEVGYLLGDDIEIMDRLQELQVEAYTTARFLYFVRSCAMLQRLVLHHIEDVDGPIFSILPNPRPLQPFPLSHLVELKIEGTSEAMEKIARYLVCPALRYFTFAGEGLDVEVVLRFLEDSNCQLHSFDIEFDAPTPGALGALMDAFGSNLSQVELMVLRMTILDEPFIRPANRGVRVMPRLVALACLVSGNEVDTAGELKSVVLDHIRSPRLRDLDLGTIGVCHRPLTRLVQRSGCRLQKLTIPLPLLRPATILKLATLPELRDIVHLQVTVSDAGPLLSTMQLNSIFPQLTRFMLLYDTADADDLAQLFASRHETMEFTRIHRIPWIEFH</sequence>
<keyword evidence="2" id="KW-1185">Reference proteome</keyword>
<evidence type="ECO:0000313" key="2">
    <source>
        <dbReference type="Proteomes" id="UP001383192"/>
    </source>
</evidence>
<reference evidence="1 2" key="1">
    <citation type="submission" date="2024-01" db="EMBL/GenBank/DDBJ databases">
        <title>A draft genome for a cacao thread blight-causing isolate of Paramarasmius palmivorus.</title>
        <authorList>
            <person name="Baruah I.K."/>
            <person name="Bukari Y."/>
            <person name="Amoako-Attah I."/>
            <person name="Meinhardt L.W."/>
            <person name="Bailey B.A."/>
            <person name="Cohen S.P."/>
        </authorList>
    </citation>
    <scope>NUCLEOTIDE SEQUENCE [LARGE SCALE GENOMIC DNA]</scope>
    <source>
        <strain evidence="1 2">GH-12</strain>
    </source>
</reference>
<dbReference type="EMBL" id="JAYKXP010000065">
    <property type="protein sequence ID" value="KAK7032406.1"/>
    <property type="molecule type" value="Genomic_DNA"/>
</dbReference>
<dbReference type="PANTHER" id="PTHR38926">
    <property type="entry name" value="F-BOX DOMAIN CONTAINING PROTEIN, EXPRESSED"/>
    <property type="match status" value="1"/>
</dbReference>